<dbReference type="EMBL" id="OCNJ01000001">
    <property type="protein sequence ID" value="SOD89486.1"/>
    <property type="molecule type" value="Genomic_DNA"/>
</dbReference>
<feature type="transmembrane region" description="Helical" evidence="7">
    <location>
        <begin position="227"/>
        <end position="250"/>
    </location>
</feature>
<evidence type="ECO:0000313" key="11">
    <source>
        <dbReference type="Proteomes" id="UP000219621"/>
    </source>
</evidence>
<evidence type="ECO:0000256" key="6">
    <source>
        <dbReference type="ARBA" id="ARBA00023136"/>
    </source>
</evidence>
<dbReference type="AlphaFoldDB" id="A0A286G2L4"/>
<keyword evidence="6 7" id="KW-0472">Membrane</keyword>
<dbReference type="InterPro" id="IPR000515">
    <property type="entry name" value="MetI-like"/>
</dbReference>
<keyword evidence="3" id="KW-1003">Cell membrane</keyword>
<accession>A0A286G2L4</accession>
<dbReference type="Pfam" id="PF19300">
    <property type="entry name" value="BPD_transp_1_N"/>
    <property type="match status" value="1"/>
</dbReference>
<feature type="domain" description="ABC transmembrane type-1" evidence="9">
    <location>
        <begin position="127"/>
        <end position="358"/>
    </location>
</feature>
<protein>
    <submittedName>
        <fullName evidence="10">Peptide/nickel transport system permease protein</fullName>
    </submittedName>
</protein>
<evidence type="ECO:0000256" key="1">
    <source>
        <dbReference type="ARBA" id="ARBA00004651"/>
    </source>
</evidence>
<dbReference type="PROSITE" id="PS50928">
    <property type="entry name" value="ABC_TM1"/>
    <property type="match status" value="1"/>
</dbReference>
<evidence type="ECO:0000313" key="10">
    <source>
        <dbReference type="EMBL" id="SOD89486.1"/>
    </source>
</evidence>
<dbReference type="Pfam" id="PF00528">
    <property type="entry name" value="BPD_transp_1"/>
    <property type="match status" value="1"/>
</dbReference>
<dbReference type="Gene3D" id="1.10.3720.10">
    <property type="entry name" value="MetI-like"/>
    <property type="match status" value="1"/>
</dbReference>
<keyword evidence="2 7" id="KW-0813">Transport</keyword>
<sequence>MARDHTPEAMVPPPQIAGKGGRRRGALSATPQWAASGLRLLVTMVVTFLGLLAVTFFIGRVVPIDPVLAAVGDRASGETYEAMRRELGLHLPLWQQFLIYVGKALQGDFGTSVLTSNPVLEDVKRVFPATLELATVATFIGIIFGIPAGVLAAVKRGTWVDHVIRVIGLMGYSVPVFWLGLMGLLILYARLDLVAGPGRIDLLYEGMVPSFTGVILLDAALAGEWDVFWNAVSHIVLPASILGYFSLAYISRMTRSFMLEQLRQEYITTARVKGLPERTVVWRHALGNAWVPLVTVIALSYGTLLEGSVLTEIVFSWPGLGSYITNSLLNADMNAVLGGTVVVGCVFIGLNLLSDFLYRKLDPRAR</sequence>
<name>A0A286G2L4_9PROT</name>
<keyword evidence="5 7" id="KW-1133">Transmembrane helix</keyword>
<feature type="region of interest" description="Disordered" evidence="8">
    <location>
        <begin position="1"/>
        <end position="24"/>
    </location>
</feature>
<dbReference type="SUPFAM" id="SSF161098">
    <property type="entry name" value="MetI-like"/>
    <property type="match status" value="1"/>
</dbReference>
<evidence type="ECO:0000259" key="9">
    <source>
        <dbReference type="PROSITE" id="PS50928"/>
    </source>
</evidence>
<dbReference type="Proteomes" id="UP000219621">
    <property type="component" value="Unassembled WGS sequence"/>
</dbReference>
<evidence type="ECO:0000256" key="3">
    <source>
        <dbReference type="ARBA" id="ARBA00022475"/>
    </source>
</evidence>
<evidence type="ECO:0000256" key="4">
    <source>
        <dbReference type="ARBA" id="ARBA00022692"/>
    </source>
</evidence>
<feature type="transmembrane region" description="Helical" evidence="7">
    <location>
        <begin position="290"/>
        <end position="315"/>
    </location>
</feature>
<comment type="similarity">
    <text evidence="7">Belongs to the binding-protein-dependent transport system permease family.</text>
</comment>
<feature type="transmembrane region" description="Helical" evidence="7">
    <location>
        <begin position="133"/>
        <end position="154"/>
    </location>
</feature>
<comment type="subcellular location">
    <subcellularLocation>
        <location evidence="1 7">Cell membrane</location>
        <topology evidence="1 7">Multi-pass membrane protein</topology>
    </subcellularLocation>
</comment>
<dbReference type="PANTHER" id="PTHR43163">
    <property type="entry name" value="DIPEPTIDE TRANSPORT SYSTEM PERMEASE PROTEIN DPPB-RELATED"/>
    <property type="match status" value="1"/>
</dbReference>
<proteinExistence type="inferred from homology"/>
<feature type="transmembrane region" description="Helical" evidence="7">
    <location>
        <begin position="37"/>
        <end position="58"/>
    </location>
</feature>
<dbReference type="InterPro" id="IPR045621">
    <property type="entry name" value="BPD_transp_1_N"/>
</dbReference>
<feature type="transmembrane region" description="Helical" evidence="7">
    <location>
        <begin position="335"/>
        <end position="358"/>
    </location>
</feature>
<dbReference type="GO" id="GO:0005886">
    <property type="term" value="C:plasma membrane"/>
    <property type="evidence" value="ECO:0007669"/>
    <property type="project" value="UniProtKB-SubCell"/>
</dbReference>
<dbReference type="PANTHER" id="PTHR43163:SF8">
    <property type="entry name" value="D,D-DIPEPTIDE TRANSPORT SYSTEM PERMEASE PROTEIN DDPB-RELATED"/>
    <property type="match status" value="1"/>
</dbReference>
<evidence type="ECO:0000256" key="2">
    <source>
        <dbReference type="ARBA" id="ARBA00022448"/>
    </source>
</evidence>
<keyword evidence="11" id="KW-1185">Reference proteome</keyword>
<dbReference type="InterPro" id="IPR035906">
    <property type="entry name" value="MetI-like_sf"/>
</dbReference>
<organism evidence="10 11">
    <name type="scientific">Caenispirillum bisanense</name>
    <dbReference type="NCBI Taxonomy" id="414052"/>
    <lineage>
        <taxon>Bacteria</taxon>
        <taxon>Pseudomonadati</taxon>
        <taxon>Pseudomonadota</taxon>
        <taxon>Alphaproteobacteria</taxon>
        <taxon>Rhodospirillales</taxon>
        <taxon>Novispirillaceae</taxon>
        <taxon>Caenispirillum</taxon>
    </lineage>
</organism>
<feature type="transmembrane region" description="Helical" evidence="7">
    <location>
        <begin position="166"/>
        <end position="190"/>
    </location>
</feature>
<evidence type="ECO:0000256" key="5">
    <source>
        <dbReference type="ARBA" id="ARBA00022989"/>
    </source>
</evidence>
<keyword evidence="4 7" id="KW-0812">Transmembrane</keyword>
<dbReference type="CDD" id="cd06261">
    <property type="entry name" value="TM_PBP2"/>
    <property type="match status" value="1"/>
</dbReference>
<evidence type="ECO:0000256" key="8">
    <source>
        <dbReference type="SAM" id="MobiDB-lite"/>
    </source>
</evidence>
<dbReference type="GO" id="GO:0071916">
    <property type="term" value="F:dipeptide transmembrane transporter activity"/>
    <property type="evidence" value="ECO:0007669"/>
    <property type="project" value="TreeGrafter"/>
</dbReference>
<evidence type="ECO:0000256" key="7">
    <source>
        <dbReference type="RuleBase" id="RU363032"/>
    </source>
</evidence>
<reference evidence="10 11" key="1">
    <citation type="submission" date="2017-09" db="EMBL/GenBank/DDBJ databases">
        <authorList>
            <person name="Ehlers B."/>
            <person name="Leendertz F.H."/>
        </authorList>
    </citation>
    <scope>NUCLEOTIDE SEQUENCE [LARGE SCALE GENOMIC DNA]</scope>
    <source>
        <strain evidence="10 11">USBA 140</strain>
    </source>
</reference>
<gene>
    <name evidence="10" type="ORF">SAMN05421508_101235</name>
</gene>